<proteinExistence type="predicted"/>
<dbReference type="AlphaFoldDB" id="A0A4Z1A550"/>
<evidence type="ECO:0000256" key="1">
    <source>
        <dbReference type="SAM" id="Phobius"/>
    </source>
</evidence>
<comment type="caution">
    <text evidence="2">The sequence shown here is derived from an EMBL/GenBank/DDBJ whole genome shotgun (WGS) entry which is preliminary data.</text>
</comment>
<feature type="transmembrane region" description="Helical" evidence="1">
    <location>
        <begin position="78"/>
        <end position="95"/>
    </location>
</feature>
<dbReference type="EMBL" id="RQGH01000013">
    <property type="protein sequence ID" value="TGL70729.1"/>
    <property type="molecule type" value="Genomic_DNA"/>
</dbReference>
<keyword evidence="3" id="KW-1185">Reference proteome</keyword>
<dbReference type="Proteomes" id="UP000297567">
    <property type="component" value="Unassembled WGS sequence"/>
</dbReference>
<keyword evidence="1" id="KW-1133">Transmembrane helix</keyword>
<accession>A0A4Z1A550</accession>
<feature type="transmembrane region" description="Helical" evidence="1">
    <location>
        <begin position="251"/>
        <end position="271"/>
    </location>
</feature>
<protein>
    <recommendedName>
        <fullName evidence="4">Dolichyl-phosphate-mannose-protein mannosyltransferase</fullName>
    </recommendedName>
</protein>
<feature type="transmembrane region" description="Helical" evidence="1">
    <location>
        <begin position="148"/>
        <end position="170"/>
    </location>
</feature>
<organism evidence="2 3">
    <name type="scientific">Leptospira jelokensis</name>
    <dbReference type="NCBI Taxonomy" id="2484931"/>
    <lineage>
        <taxon>Bacteria</taxon>
        <taxon>Pseudomonadati</taxon>
        <taxon>Spirochaetota</taxon>
        <taxon>Spirochaetia</taxon>
        <taxon>Leptospirales</taxon>
        <taxon>Leptospiraceae</taxon>
        <taxon>Leptospira</taxon>
    </lineage>
</organism>
<name>A0A4Z1A550_9LEPT</name>
<reference evidence="2" key="1">
    <citation type="journal article" date="2019" name="PLoS Negl. Trop. Dis.">
        <title>Revisiting the worldwide diversity of Leptospira species in the environment.</title>
        <authorList>
            <person name="Vincent A.T."/>
            <person name="Schiettekatte O."/>
            <person name="Bourhy P."/>
            <person name="Veyrier F.J."/>
            <person name="Picardeau M."/>
        </authorList>
    </citation>
    <scope>NUCLEOTIDE SEQUENCE [LARGE SCALE GENOMIC DNA]</scope>
    <source>
        <strain evidence="2">201702451</strain>
    </source>
</reference>
<keyword evidence="1" id="KW-0812">Transmembrane</keyword>
<evidence type="ECO:0000313" key="2">
    <source>
        <dbReference type="EMBL" id="TGL70729.1"/>
    </source>
</evidence>
<evidence type="ECO:0000313" key="3">
    <source>
        <dbReference type="Proteomes" id="UP000297567"/>
    </source>
</evidence>
<gene>
    <name evidence="2" type="ORF">EHQ62_07065</name>
</gene>
<dbReference type="InterPro" id="IPR059217">
    <property type="entry name" value="LA3751_2-like"/>
</dbReference>
<feature type="transmembrane region" description="Helical" evidence="1">
    <location>
        <begin position="221"/>
        <end position="242"/>
    </location>
</feature>
<feature type="transmembrane region" description="Helical" evidence="1">
    <location>
        <begin position="179"/>
        <end position="201"/>
    </location>
</feature>
<feature type="transmembrane region" description="Helical" evidence="1">
    <location>
        <begin position="102"/>
        <end position="128"/>
    </location>
</feature>
<dbReference type="NCBIfam" id="NF047440">
    <property type="entry name" value="LA3751_2_3_fam"/>
    <property type="match status" value="1"/>
</dbReference>
<evidence type="ECO:0008006" key="4">
    <source>
        <dbReference type="Google" id="ProtNLM"/>
    </source>
</evidence>
<feature type="transmembrane region" description="Helical" evidence="1">
    <location>
        <begin position="303"/>
        <end position="320"/>
    </location>
</feature>
<sequence>MDSIKSFSDFSLFEWQTKLGTQGIFHLPYSFSHFDPNYQFFPLPNLFFHLTNNFAYSTFPNLYSICVSPMYLMFGTKGIQITQFFLLLASVWLLYNVTKNEVLALFLLFGSSIFLYVFLIHDTIFVFFLEMVTIYFTAKKNVSLSALFSVVLIWMRPELVFVFCFLPFLFPNSIPWKQYFLLCGVLLVFVSFINFGFYATFLPIRLMKNRNSIGNWEVTVYLFRLLMEQIPLFLLFLFFLIWEWIQKKKNVLSLLVAIATILVCIVSPNTGGHGTPRYLYGFLPIYLIAIHIQYPNLKMPKKLVYILITFVMLYSTYQINSQLKILTKISKYQTNTLSAMESIKPKTIVFDNSDMSFIALPLLTKDKNIFLLREDVSQSGFANFLDKTQIQEFVFVEIPPSPFPLPNSLRIQNCIKNCEYRKVDSRPLPNTNLPISYSHYLRSFD</sequence>
<keyword evidence="1" id="KW-0472">Membrane</keyword>